<feature type="domain" description="Glycosyl hydrolase family 31 C-terminal" evidence="10">
    <location>
        <begin position="583"/>
        <end position="668"/>
    </location>
</feature>
<dbReference type="Pfam" id="PF13802">
    <property type="entry name" value="Gal_mutarotas_2"/>
    <property type="match status" value="1"/>
</dbReference>
<evidence type="ECO:0000259" key="8">
    <source>
        <dbReference type="Pfam" id="PF01055"/>
    </source>
</evidence>
<dbReference type="FunFam" id="3.20.20.80:FF:000053">
    <property type="entry name" value="Alpha-xylosidase YicI"/>
    <property type="match status" value="1"/>
</dbReference>
<evidence type="ECO:0000256" key="3">
    <source>
        <dbReference type="ARBA" id="ARBA00023295"/>
    </source>
</evidence>
<dbReference type="RefSeq" id="WP_090592011.1">
    <property type="nucleotide sequence ID" value="NZ_LT629688.1"/>
</dbReference>
<evidence type="ECO:0000256" key="4">
    <source>
        <dbReference type="ARBA" id="ARBA00052064"/>
    </source>
</evidence>
<dbReference type="OrthoDB" id="176168at2"/>
<evidence type="ECO:0000256" key="5">
    <source>
        <dbReference type="ARBA" id="ARBA00066962"/>
    </source>
</evidence>
<evidence type="ECO:0000313" key="12">
    <source>
        <dbReference type="Proteomes" id="UP000198546"/>
    </source>
</evidence>
<dbReference type="PANTHER" id="PTHR43053">
    <property type="entry name" value="GLYCOSIDASE FAMILY 31"/>
    <property type="match status" value="1"/>
</dbReference>
<dbReference type="EC" id="3.2.1.177" evidence="5"/>
<keyword evidence="2 6" id="KW-0378">Hydrolase</keyword>
<dbReference type="SUPFAM" id="SSF51011">
    <property type="entry name" value="Glycosyl hydrolase domain"/>
    <property type="match status" value="1"/>
</dbReference>
<protein>
    <recommendedName>
        <fullName evidence="5">alpha-D-xyloside xylohydrolase</fullName>
        <ecNumber evidence="5">3.2.1.177</ecNumber>
    </recommendedName>
</protein>
<sequence>MRFTDGYWQLLPGVSVLRPRLVEQVDQGPGRLVLHCPTAPIRHRGDTLNRPVVTVTVDSPAEDVIGVRIEHHTGRRPRRPSFEISTDTDVDVRVTEDEETVTLTSGGLSARFRRDAWGCDFLAGDRVLTSSTPRSIGVVTDGEGRSFVHEQLGLGVGEHVFGLGERFGAFVRNGQSVDTWNADGGTSSDQSYKNVPFYLSDRGYGVFVAHPERVSFEVGTEVVSRTQFSVEGQHLQYYVIHGPTPAEILKRYTALTGRPATVPDWSYGLWLSTSFTTEYDEATVTSFIDGMAERDLPLSVFHFDCFWMRQFHWCDFVWDPATFPDPAGMLGRLREKGLRISAWINPYIAQRSELFAEGAENGYLLRTTEGDVWQWDMWQAGMGLVDFTNPDAVEWYTSKLKTLLDQGVDAFKTDFGERIPTEGVRWHDGSDPQRMHNWYAQLYNKAVHELLATQRGADQAVLFARSATAGGQAYPVHWGGDCESTFVSMAESLRGGLSLGLSGFGYWSHDIGGFEGTPDPAVFKRWVAFGLLSSHSRLHGSSSYRVPWAFDEEAVEVTRLFTRLKMSLMPYLSRVGREAHEEGLPMMRAMVLQYPHDRSAVTVDTQYMLGDDLLVAPVFDLEGWADYYLPDGTWTHLLTGEQRQGPGWHRERYPMDSLPVFVRPGAVLPRGAVQDRPDYGHHDGVTLEVRELADGQSTTVTVPVGDQQARWVVSRSGDTLTASAEGTDRPWRLVLVGAGGAPSAGVSASGATSVTLRQPAG</sequence>
<feature type="compositionally biased region" description="Low complexity" evidence="7">
    <location>
        <begin position="743"/>
        <end position="755"/>
    </location>
</feature>
<dbReference type="Gene3D" id="2.60.40.1760">
    <property type="entry name" value="glycosyl hydrolase (family 31)"/>
    <property type="match status" value="1"/>
</dbReference>
<reference evidence="11 12" key="1">
    <citation type="submission" date="2016-10" db="EMBL/GenBank/DDBJ databases">
        <authorList>
            <person name="de Groot N.N."/>
        </authorList>
    </citation>
    <scope>NUCLEOTIDE SEQUENCE [LARGE SCALE GENOMIC DNA]</scope>
    <source>
        <strain evidence="11 12">MON 2.2</strain>
    </source>
</reference>
<keyword evidence="3 6" id="KW-0326">Glycosidase</keyword>
<evidence type="ECO:0000259" key="10">
    <source>
        <dbReference type="Pfam" id="PF21365"/>
    </source>
</evidence>
<dbReference type="PANTHER" id="PTHR43053:SF4">
    <property type="entry name" value="MYOGENESIS-REGULATING GLYCOSIDASE"/>
    <property type="match status" value="1"/>
</dbReference>
<dbReference type="SUPFAM" id="SSF117125">
    <property type="entry name" value="Putative glucosidase YicI, C-terminal domain"/>
    <property type="match status" value="1"/>
</dbReference>
<evidence type="ECO:0000256" key="1">
    <source>
        <dbReference type="ARBA" id="ARBA00007806"/>
    </source>
</evidence>
<dbReference type="Pfam" id="PF01055">
    <property type="entry name" value="Glyco_hydro_31_2nd"/>
    <property type="match status" value="1"/>
</dbReference>
<dbReference type="Pfam" id="PF21365">
    <property type="entry name" value="Glyco_hydro_31_3rd"/>
    <property type="match status" value="1"/>
</dbReference>
<keyword evidence="12" id="KW-1185">Reference proteome</keyword>
<feature type="domain" description="Glycoside hydrolase family 31 TIM barrel" evidence="8">
    <location>
        <begin position="259"/>
        <end position="572"/>
    </location>
</feature>
<dbReference type="Proteomes" id="UP000198546">
    <property type="component" value="Chromosome i"/>
</dbReference>
<proteinExistence type="inferred from homology"/>
<comment type="catalytic activity">
    <reaction evidence="4">
        <text>Hydrolysis of terminal, non-reducing alpha-D-xylose residues with release of alpha-D-xylose.</text>
        <dbReference type="EC" id="3.2.1.177"/>
    </reaction>
</comment>
<dbReference type="EMBL" id="LT629688">
    <property type="protein sequence ID" value="SDD66999.1"/>
    <property type="molecule type" value="Genomic_DNA"/>
</dbReference>
<dbReference type="AlphaFoldDB" id="A0A1G6WMI7"/>
<dbReference type="SUPFAM" id="SSF51445">
    <property type="entry name" value="(Trans)glycosidases"/>
    <property type="match status" value="1"/>
</dbReference>
<dbReference type="InterPro" id="IPR013780">
    <property type="entry name" value="Glyco_hydro_b"/>
</dbReference>
<dbReference type="NCBIfam" id="NF007940">
    <property type="entry name" value="PRK10658.1"/>
    <property type="match status" value="1"/>
</dbReference>
<feature type="domain" description="Glycoside hydrolase family 31 N-terminal" evidence="9">
    <location>
        <begin position="55"/>
        <end position="217"/>
    </location>
</feature>
<name>A0A1G6WMI7_9ACTN</name>
<dbReference type="InterPro" id="IPR048395">
    <property type="entry name" value="Glyco_hydro_31_C"/>
</dbReference>
<comment type="similarity">
    <text evidence="1 6">Belongs to the glycosyl hydrolase 31 family.</text>
</comment>
<organism evidence="11 12">
    <name type="scientific">Auraticoccus monumenti</name>
    <dbReference type="NCBI Taxonomy" id="675864"/>
    <lineage>
        <taxon>Bacteria</taxon>
        <taxon>Bacillati</taxon>
        <taxon>Actinomycetota</taxon>
        <taxon>Actinomycetes</taxon>
        <taxon>Propionibacteriales</taxon>
        <taxon>Propionibacteriaceae</taxon>
        <taxon>Auraticoccus</taxon>
    </lineage>
</organism>
<evidence type="ECO:0000259" key="9">
    <source>
        <dbReference type="Pfam" id="PF13802"/>
    </source>
</evidence>
<evidence type="ECO:0000256" key="2">
    <source>
        <dbReference type="ARBA" id="ARBA00022801"/>
    </source>
</evidence>
<dbReference type="InterPro" id="IPR000322">
    <property type="entry name" value="Glyco_hydro_31_TIM"/>
</dbReference>
<accession>A0A1G6WMI7</accession>
<dbReference type="Gene3D" id="2.60.40.1180">
    <property type="entry name" value="Golgi alpha-mannosidase II"/>
    <property type="match status" value="2"/>
</dbReference>
<dbReference type="GO" id="GO:0061634">
    <property type="term" value="F:alpha-D-xyloside xylohydrolase"/>
    <property type="evidence" value="ECO:0007669"/>
    <property type="project" value="UniProtKB-EC"/>
</dbReference>
<dbReference type="CDD" id="cd14752">
    <property type="entry name" value="GH31_N"/>
    <property type="match status" value="1"/>
</dbReference>
<feature type="region of interest" description="Disordered" evidence="7">
    <location>
        <begin position="742"/>
        <end position="761"/>
    </location>
</feature>
<evidence type="ECO:0000313" key="11">
    <source>
        <dbReference type="EMBL" id="SDD66999.1"/>
    </source>
</evidence>
<dbReference type="CDD" id="cd06593">
    <property type="entry name" value="GH31_xylosidase_YicI"/>
    <property type="match status" value="1"/>
</dbReference>
<evidence type="ECO:0000256" key="6">
    <source>
        <dbReference type="RuleBase" id="RU361185"/>
    </source>
</evidence>
<dbReference type="SUPFAM" id="SSF74650">
    <property type="entry name" value="Galactose mutarotase-like"/>
    <property type="match status" value="1"/>
</dbReference>
<dbReference type="InterPro" id="IPR011013">
    <property type="entry name" value="Gal_mutarotase_sf_dom"/>
</dbReference>
<gene>
    <name evidence="11" type="ORF">SAMN04489747_1483</name>
</gene>
<dbReference type="InterPro" id="IPR017853">
    <property type="entry name" value="GH"/>
</dbReference>
<dbReference type="Gene3D" id="3.20.20.80">
    <property type="entry name" value="Glycosidases"/>
    <property type="match status" value="1"/>
</dbReference>
<dbReference type="GO" id="GO:0005975">
    <property type="term" value="P:carbohydrate metabolic process"/>
    <property type="evidence" value="ECO:0007669"/>
    <property type="project" value="InterPro"/>
</dbReference>
<dbReference type="GO" id="GO:0030246">
    <property type="term" value="F:carbohydrate binding"/>
    <property type="evidence" value="ECO:0007669"/>
    <property type="project" value="InterPro"/>
</dbReference>
<evidence type="ECO:0000256" key="7">
    <source>
        <dbReference type="SAM" id="MobiDB-lite"/>
    </source>
</evidence>
<dbReference type="InterPro" id="IPR025887">
    <property type="entry name" value="Glyco_hydro_31_N_dom"/>
</dbReference>
<dbReference type="InterPro" id="IPR050985">
    <property type="entry name" value="Alpha-glycosidase_related"/>
</dbReference>
<dbReference type="STRING" id="675864.SAMN04489747_1483"/>